<keyword evidence="2" id="KW-1185">Reference proteome</keyword>
<accession>A0A9N9A539</accession>
<organism evidence="1 2">
    <name type="scientific">Ambispora leptoticha</name>
    <dbReference type="NCBI Taxonomy" id="144679"/>
    <lineage>
        <taxon>Eukaryota</taxon>
        <taxon>Fungi</taxon>
        <taxon>Fungi incertae sedis</taxon>
        <taxon>Mucoromycota</taxon>
        <taxon>Glomeromycotina</taxon>
        <taxon>Glomeromycetes</taxon>
        <taxon>Archaeosporales</taxon>
        <taxon>Ambisporaceae</taxon>
        <taxon>Ambispora</taxon>
    </lineage>
</organism>
<protein>
    <submittedName>
        <fullName evidence="1">3988_t:CDS:1</fullName>
    </submittedName>
</protein>
<dbReference type="Gene3D" id="3.90.228.10">
    <property type="match status" value="1"/>
</dbReference>
<gene>
    <name evidence="1" type="ORF">ALEPTO_LOCUS4274</name>
</gene>
<proteinExistence type="predicted"/>
<dbReference type="EMBL" id="CAJVPS010000961">
    <property type="protein sequence ID" value="CAG8517115.1"/>
    <property type="molecule type" value="Genomic_DNA"/>
</dbReference>
<reference evidence="1" key="1">
    <citation type="submission" date="2021-06" db="EMBL/GenBank/DDBJ databases">
        <authorList>
            <person name="Kallberg Y."/>
            <person name="Tangrot J."/>
            <person name="Rosling A."/>
        </authorList>
    </citation>
    <scope>NUCLEOTIDE SEQUENCE</scope>
    <source>
        <strain evidence="1">FL130A</strain>
    </source>
</reference>
<dbReference type="AlphaFoldDB" id="A0A9N9A539"/>
<dbReference type="OrthoDB" id="2419903at2759"/>
<comment type="caution">
    <text evidence="1">The sequence shown here is derived from an EMBL/GenBank/DDBJ whole genome shotgun (WGS) entry which is preliminary data.</text>
</comment>
<dbReference type="Proteomes" id="UP000789508">
    <property type="component" value="Unassembled WGS sequence"/>
</dbReference>
<sequence>MSNNQICTRSGCGNSCYVGPNNYIHPFCGRTCAIVDSLLKSQVNTCANPGCTRPCYVELNGTQYSFCGKTCARIAASISPALPKCANCNKTVYVDFRGQKYPFCGVTCASLHNNSGPNCIRFGCNRKAYLDPADRTKSHSFCSKECFWMDGSTLNQTKMTILYPNQIDYEKAYKRFNQNLPNSTIKAIFRLQMPKLMVDKHLALKNEMARTAGSADRITHRMFHGTKTSCDPLRLITSLTPSCTSNCGVCGILREGNRGAHSRQGGGRMWFAKNSSVSLGYCDGKPVKTMFMVDVLSQTTGDILIVSKDEETLPRFLLLFQ</sequence>
<dbReference type="SUPFAM" id="SSF56399">
    <property type="entry name" value="ADP-ribosylation"/>
    <property type="match status" value="1"/>
</dbReference>
<name>A0A9N9A539_9GLOM</name>
<evidence type="ECO:0000313" key="1">
    <source>
        <dbReference type="EMBL" id="CAG8517115.1"/>
    </source>
</evidence>
<evidence type="ECO:0000313" key="2">
    <source>
        <dbReference type="Proteomes" id="UP000789508"/>
    </source>
</evidence>